<dbReference type="GO" id="GO:0000976">
    <property type="term" value="F:transcription cis-regulatory region binding"/>
    <property type="evidence" value="ECO:0007669"/>
    <property type="project" value="TreeGrafter"/>
</dbReference>
<comment type="caution">
    <text evidence="10">The sequence shown here is derived from an EMBL/GenBank/DDBJ whole genome shotgun (WGS) entry which is preliminary data.</text>
</comment>
<dbReference type="Gene3D" id="1.10.10.10">
    <property type="entry name" value="Winged helix-like DNA-binding domain superfamily/Winged helix DNA-binding domain"/>
    <property type="match status" value="1"/>
</dbReference>
<dbReference type="InterPro" id="IPR039420">
    <property type="entry name" value="WalR-like"/>
</dbReference>
<reference evidence="10" key="2">
    <citation type="submission" date="2023-01" db="EMBL/GenBank/DDBJ databases">
        <authorList>
            <person name="Sun Q."/>
            <person name="Evtushenko L."/>
        </authorList>
    </citation>
    <scope>NUCLEOTIDE SEQUENCE</scope>
    <source>
        <strain evidence="10">VKM B-1513</strain>
    </source>
</reference>
<evidence type="ECO:0000256" key="1">
    <source>
        <dbReference type="ARBA" id="ARBA00022553"/>
    </source>
</evidence>
<evidence type="ECO:0000313" key="11">
    <source>
        <dbReference type="Proteomes" id="UP001143486"/>
    </source>
</evidence>
<feature type="domain" description="OmpR/PhoB-type" evidence="9">
    <location>
        <begin position="123"/>
        <end position="220"/>
    </location>
</feature>
<organism evidence="10 11">
    <name type="scientific">Maricaulis virginensis</name>
    <dbReference type="NCBI Taxonomy" id="144022"/>
    <lineage>
        <taxon>Bacteria</taxon>
        <taxon>Pseudomonadati</taxon>
        <taxon>Pseudomonadota</taxon>
        <taxon>Alphaproteobacteria</taxon>
        <taxon>Maricaulales</taxon>
        <taxon>Maricaulaceae</taxon>
        <taxon>Maricaulis</taxon>
    </lineage>
</organism>
<dbReference type="Gene3D" id="6.10.250.690">
    <property type="match status" value="1"/>
</dbReference>
<reference evidence="10" key="1">
    <citation type="journal article" date="2014" name="Int. J. Syst. Evol. Microbiol.">
        <title>Complete genome sequence of Corynebacterium casei LMG S-19264T (=DSM 44701T), isolated from a smear-ripened cheese.</title>
        <authorList>
            <consortium name="US DOE Joint Genome Institute (JGI-PGF)"/>
            <person name="Walter F."/>
            <person name="Albersmeier A."/>
            <person name="Kalinowski J."/>
            <person name="Ruckert C."/>
        </authorList>
    </citation>
    <scope>NUCLEOTIDE SEQUENCE</scope>
    <source>
        <strain evidence="10">VKM B-1513</strain>
    </source>
</reference>
<evidence type="ECO:0000256" key="4">
    <source>
        <dbReference type="ARBA" id="ARBA00023125"/>
    </source>
</evidence>
<dbReference type="GO" id="GO:0005829">
    <property type="term" value="C:cytosol"/>
    <property type="evidence" value="ECO:0007669"/>
    <property type="project" value="TreeGrafter"/>
</dbReference>
<dbReference type="PANTHER" id="PTHR48111:SF22">
    <property type="entry name" value="REGULATOR OF RPOS"/>
    <property type="match status" value="1"/>
</dbReference>
<sequence>MRILLVEDDSDIAANISDFLTATGHVVDIAHDGADGLRLAREHAHDLFLLDVNLPVLSGFELCRVLRETLHIEAPILFTTARSALPDKLSGFEAGGWDYLVKPFSLAELDARIRATQLRTSAASTCRLGRSSFRPATRCLTVENTDIQLPRIQAALLSALLRAYPHPADRGGLIAEIWGEEEPDSAPLRSHVSSLRNVLARHGAGIEVQLVRGLGYRLVETRQ</sequence>
<dbReference type="InterPro" id="IPR036388">
    <property type="entry name" value="WH-like_DNA-bd_sf"/>
</dbReference>
<dbReference type="RefSeq" id="WP_271187520.1">
    <property type="nucleotide sequence ID" value="NZ_BSFE01000008.1"/>
</dbReference>
<gene>
    <name evidence="10" type="ORF">GCM10017621_26710</name>
</gene>
<evidence type="ECO:0000256" key="5">
    <source>
        <dbReference type="ARBA" id="ARBA00023163"/>
    </source>
</evidence>
<dbReference type="CDD" id="cd17574">
    <property type="entry name" value="REC_OmpR"/>
    <property type="match status" value="1"/>
</dbReference>
<evidence type="ECO:0000256" key="7">
    <source>
        <dbReference type="PROSITE-ProRule" id="PRU01091"/>
    </source>
</evidence>
<evidence type="ECO:0000256" key="2">
    <source>
        <dbReference type="ARBA" id="ARBA00023012"/>
    </source>
</evidence>
<evidence type="ECO:0000256" key="3">
    <source>
        <dbReference type="ARBA" id="ARBA00023015"/>
    </source>
</evidence>
<evidence type="ECO:0000259" key="8">
    <source>
        <dbReference type="PROSITE" id="PS50110"/>
    </source>
</evidence>
<dbReference type="PANTHER" id="PTHR48111">
    <property type="entry name" value="REGULATOR OF RPOS"/>
    <property type="match status" value="1"/>
</dbReference>
<dbReference type="InterPro" id="IPR001867">
    <property type="entry name" value="OmpR/PhoB-type_DNA-bd"/>
</dbReference>
<dbReference type="Gene3D" id="3.40.50.2300">
    <property type="match status" value="1"/>
</dbReference>
<keyword evidence="11" id="KW-1185">Reference proteome</keyword>
<dbReference type="InterPro" id="IPR016032">
    <property type="entry name" value="Sig_transdc_resp-reg_C-effctor"/>
</dbReference>
<dbReference type="Pfam" id="PF00072">
    <property type="entry name" value="Response_reg"/>
    <property type="match status" value="1"/>
</dbReference>
<keyword evidence="4 7" id="KW-0238">DNA-binding</keyword>
<dbReference type="EMBL" id="BSFE01000008">
    <property type="protein sequence ID" value="GLK53163.1"/>
    <property type="molecule type" value="Genomic_DNA"/>
</dbReference>
<dbReference type="SMART" id="SM00862">
    <property type="entry name" value="Trans_reg_C"/>
    <property type="match status" value="1"/>
</dbReference>
<feature type="modified residue" description="4-aspartylphosphate" evidence="6">
    <location>
        <position position="51"/>
    </location>
</feature>
<dbReference type="PROSITE" id="PS51755">
    <property type="entry name" value="OMPR_PHOB"/>
    <property type="match status" value="1"/>
</dbReference>
<proteinExistence type="predicted"/>
<name>A0A9W6IMQ0_9PROT</name>
<dbReference type="SUPFAM" id="SSF52172">
    <property type="entry name" value="CheY-like"/>
    <property type="match status" value="1"/>
</dbReference>
<dbReference type="InterPro" id="IPR011006">
    <property type="entry name" value="CheY-like_superfamily"/>
</dbReference>
<dbReference type="Pfam" id="PF00486">
    <property type="entry name" value="Trans_reg_C"/>
    <property type="match status" value="1"/>
</dbReference>
<keyword evidence="5" id="KW-0804">Transcription</keyword>
<protein>
    <submittedName>
        <fullName evidence="10">DNA-binding response regulator</fullName>
    </submittedName>
</protein>
<dbReference type="InterPro" id="IPR001789">
    <property type="entry name" value="Sig_transdc_resp-reg_receiver"/>
</dbReference>
<dbReference type="GO" id="GO:0000156">
    <property type="term" value="F:phosphorelay response regulator activity"/>
    <property type="evidence" value="ECO:0007669"/>
    <property type="project" value="TreeGrafter"/>
</dbReference>
<dbReference type="SMART" id="SM00448">
    <property type="entry name" value="REC"/>
    <property type="match status" value="1"/>
</dbReference>
<dbReference type="GO" id="GO:0006355">
    <property type="term" value="P:regulation of DNA-templated transcription"/>
    <property type="evidence" value="ECO:0007669"/>
    <property type="project" value="InterPro"/>
</dbReference>
<dbReference type="AlphaFoldDB" id="A0A9W6IMQ0"/>
<feature type="domain" description="Response regulatory" evidence="8">
    <location>
        <begin position="2"/>
        <end position="117"/>
    </location>
</feature>
<evidence type="ECO:0000256" key="6">
    <source>
        <dbReference type="PROSITE-ProRule" id="PRU00169"/>
    </source>
</evidence>
<dbReference type="PROSITE" id="PS50110">
    <property type="entry name" value="RESPONSE_REGULATORY"/>
    <property type="match status" value="1"/>
</dbReference>
<accession>A0A9W6IMQ0</accession>
<feature type="DNA-binding region" description="OmpR/PhoB-type" evidence="7">
    <location>
        <begin position="123"/>
        <end position="220"/>
    </location>
</feature>
<evidence type="ECO:0000259" key="9">
    <source>
        <dbReference type="PROSITE" id="PS51755"/>
    </source>
</evidence>
<keyword evidence="2" id="KW-0902">Two-component regulatory system</keyword>
<keyword evidence="1 6" id="KW-0597">Phosphoprotein</keyword>
<dbReference type="Proteomes" id="UP001143486">
    <property type="component" value="Unassembled WGS sequence"/>
</dbReference>
<dbReference type="GO" id="GO:0032993">
    <property type="term" value="C:protein-DNA complex"/>
    <property type="evidence" value="ECO:0007669"/>
    <property type="project" value="TreeGrafter"/>
</dbReference>
<evidence type="ECO:0000313" key="10">
    <source>
        <dbReference type="EMBL" id="GLK53163.1"/>
    </source>
</evidence>
<dbReference type="SUPFAM" id="SSF46894">
    <property type="entry name" value="C-terminal effector domain of the bipartite response regulators"/>
    <property type="match status" value="1"/>
</dbReference>
<keyword evidence="3" id="KW-0805">Transcription regulation</keyword>